<dbReference type="GO" id="GO:0051015">
    <property type="term" value="F:actin filament binding"/>
    <property type="evidence" value="ECO:0007669"/>
    <property type="project" value="TreeGrafter"/>
</dbReference>
<dbReference type="InterPro" id="IPR027417">
    <property type="entry name" value="P-loop_NTPase"/>
</dbReference>
<dbReference type="SUPFAM" id="SSF52540">
    <property type="entry name" value="P-loop containing nucleoside triphosphate hydrolases"/>
    <property type="match status" value="1"/>
</dbReference>
<dbReference type="EMBL" id="JARGEI010000015">
    <property type="protein sequence ID" value="KAJ8718728.1"/>
    <property type="molecule type" value="Genomic_DNA"/>
</dbReference>
<keyword evidence="4 6" id="KW-0505">Motor protein</keyword>
<dbReference type="GO" id="GO:0007015">
    <property type="term" value="P:actin filament organization"/>
    <property type="evidence" value="ECO:0007669"/>
    <property type="project" value="TreeGrafter"/>
</dbReference>
<evidence type="ECO:0000313" key="9">
    <source>
        <dbReference type="Proteomes" id="UP001231518"/>
    </source>
</evidence>
<dbReference type="GO" id="GO:0006897">
    <property type="term" value="P:endocytosis"/>
    <property type="evidence" value="ECO:0007669"/>
    <property type="project" value="TreeGrafter"/>
</dbReference>
<evidence type="ECO:0000313" key="8">
    <source>
        <dbReference type="EMBL" id="KAJ8718728.1"/>
    </source>
</evidence>
<reference evidence="8" key="1">
    <citation type="submission" date="2023-03" db="EMBL/GenBank/DDBJ databases">
        <title>Chromosome-level genomes of two armyworms, Mythimna separata and Mythimna loreyi, provide insights into the biosynthesis and reception of sex pheromones.</title>
        <authorList>
            <person name="Zhao H."/>
        </authorList>
    </citation>
    <scope>NUCLEOTIDE SEQUENCE</scope>
    <source>
        <strain evidence="8">BeijingLab</strain>
        <tissue evidence="8">Pupa</tissue>
    </source>
</reference>
<dbReference type="PRINTS" id="PR00193">
    <property type="entry name" value="MYOSINHEAVY"/>
</dbReference>
<dbReference type="Gene3D" id="3.40.850.10">
    <property type="entry name" value="Kinesin motor domain"/>
    <property type="match status" value="1"/>
</dbReference>
<dbReference type="GO" id="GO:0005737">
    <property type="term" value="C:cytoplasm"/>
    <property type="evidence" value="ECO:0007669"/>
    <property type="project" value="TreeGrafter"/>
</dbReference>
<evidence type="ECO:0000256" key="2">
    <source>
        <dbReference type="ARBA" id="ARBA00022840"/>
    </source>
</evidence>
<organism evidence="8 9">
    <name type="scientific">Mythimna separata</name>
    <name type="common">Oriental armyworm</name>
    <name type="synonym">Pseudaletia separata</name>
    <dbReference type="NCBI Taxonomy" id="271217"/>
    <lineage>
        <taxon>Eukaryota</taxon>
        <taxon>Metazoa</taxon>
        <taxon>Ecdysozoa</taxon>
        <taxon>Arthropoda</taxon>
        <taxon>Hexapoda</taxon>
        <taxon>Insecta</taxon>
        <taxon>Pterygota</taxon>
        <taxon>Neoptera</taxon>
        <taxon>Endopterygota</taxon>
        <taxon>Lepidoptera</taxon>
        <taxon>Glossata</taxon>
        <taxon>Ditrysia</taxon>
        <taxon>Noctuoidea</taxon>
        <taxon>Noctuidae</taxon>
        <taxon>Noctuinae</taxon>
        <taxon>Hadenini</taxon>
        <taxon>Mythimna</taxon>
    </lineage>
</organism>
<accession>A0AAD8DST3</accession>
<keyword evidence="5 6" id="KW-0009">Actin-binding</keyword>
<evidence type="ECO:0000256" key="4">
    <source>
        <dbReference type="ARBA" id="ARBA00023175"/>
    </source>
</evidence>
<name>A0AAD8DST3_MYTSE</name>
<dbReference type="SMART" id="SM00242">
    <property type="entry name" value="MYSc"/>
    <property type="match status" value="1"/>
</dbReference>
<evidence type="ECO:0000256" key="5">
    <source>
        <dbReference type="ARBA" id="ARBA00023203"/>
    </source>
</evidence>
<dbReference type="GO" id="GO:0030048">
    <property type="term" value="P:actin filament-based movement"/>
    <property type="evidence" value="ECO:0007669"/>
    <property type="project" value="TreeGrafter"/>
</dbReference>
<dbReference type="AlphaFoldDB" id="A0AAD8DST3"/>
<evidence type="ECO:0000256" key="1">
    <source>
        <dbReference type="ARBA" id="ARBA00022741"/>
    </source>
</evidence>
<comment type="caution">
    <text evidence="8">The sequence shown here is derived from an EMBL/GenBank/DDBJ whole genome shotgun (WGS) entry which is preliminary data.</text>
</comment>
<dbReference type="GO" id="GO:0005902">
    <property type="term" value="C:microvillus"/>
    <property type="evidence" value="ECO:0007669"/>
    <property type="project" value="TreeGrafter"/>
</dbReference>
<dbReference type="Proteomes" id="UP001231518">
    <property type="component" value="Chromosome 8"/>
</dbReference>
<dbReference type="InterPro" id="IPR036961">
    <property type="entry name" value="Kinesin_motor_dom_sf"/>
</dbReference>
<keyword evidence="2 6" id="KW-0067">ATP-binding</keyword>
<keyword evidence="9" id="KW-1185">Reference proteome</keyword>
<dbReference type="Pfam" id="PF00063">
    <property type="entry name" value="Myosin_head"/>
    <property type="match status" value="1"/>
</dbReference>
<evidence type="ECO:0000256" key="6">
    <source>
        <dbReference type="PROSITE-ProRule" id="PRU00782"/>
    </source>
</evidence>
<feature type="binding site" evidence="6">
    <location>
        <begin position="100"/>
        <end position="107"/>
    </location>
    <ligand>
        <name>ATP</name>
        <dbReference type="ChEBI" id="CHEBI:30616"/>
    </ligand>
</feature>
<dbReference type="GO" id="GO:0000146">
    <property type="term" value="F:microfilament motor activity"/>
    <property type="evidence" value="ECO:0007669"/>
    <property type="project" value="TreeGrafter"/>
</dbReference>
<evidence type="ECO:0000256" key="3">
    <source>
        <dbReference type="ARBA" id="ARBA00023123"/>
    </source>
</evidence>
<dbReference type="GO" id="GO:0005524">
    <property type="term" value="F:ATP binding"/>
    <property type="evidence" value="ECO:0007669"/>
    <property type="project" value="UniProtKB-UniRule"/>
</dbReference>
<keyword evidence="3 6" id="KW-0518">Myosin</keyword>
<comment type="caution">
    <text evidence="6">Lacks conserved residue(s) required for the propagation of feature annotation.</text>
</comment>
<dbReference type="GO" id="GO:0005886">
    <property type="term" value="C:plasma membrane"/>
    <property type="evidence" value="ECO:0007669"/>
    <property type="project" value="TreeGrafter"/>
</dbReference>
<dbReference type="InterPro" id="IPR001609">
    <property type="entry name" value="Myosin_head_motor_dom-like"/>
</dbReference>
<gene>
    <name evidence="8" type="ORF">PYW07_016284</name>
</gene>
<dbReference type="PANTHER" id="PTHR13140">
    <property type="entry name" value="MYOSIN"/>
    <property type="match status" value="1"/>
</dbReference>
<dbReference type="PROSITE" id="PS51456">
    <property type="entry name" value="MYOSIN_MOTOR"/>
    <property type="match status" value="1"/>
</dbReference>
<dbReference type="GO" id="GO:0016459">
    <property type="term" value="C:myosin complex"/>
    <property type="evidence" value="ECO:0007669"/>
    <property type="project" value="UniProtKB-KW"/>
</dbReference>
<keyword evidence="1 6" id="KW-0547">Nucleotide-binding</keyword>
<proteinExistence type="inferred from homology"/>
<sequence length="183" mass="19240">MAEGEGAGQPDAVLLAPLSEDTFLHNLHVRYKRDIIYTYVGNALVSVNPCRALPLYSAELVRAYLARPPYQLPPHLYAITATAYQWVRDRNESQCIVITGESGAGKTEAARVCLQCAVVAGAGGAGAGDAGAAGALTAAGTLLEAFGNAATARNHNASRFGKLLEIEFDFKGEPVGGHITHCE</sequence>
<dbReference type="PANTHER" id="PTHR13140:SF802">
    <property type="entry name" value="UNCONVENTIONAL MYOSIN-IB ISOFORM X1"/>
    <property type="match status" value="1"/>
</dbReference>
<comment type="similarity">
    <text evidence="6">Belongs to the TRAFAC class myosin-kinesin ATPase superfamily. Myosin family.</text>
</comment>
<protein>
    <recommendedName>
        <fullName evidence="7">Myosin motor domain-containing protein</fullName>
    </recommendedName>
</protein>
<feature type="domain" description="Myosin motor" evidence="7">
    <location>
        <begin position="7"/>
        <end position="183"/>
    </location>
</feature>
<evidence type="ECO:0000259" key="7">
    <source>
        <dbReference type="PROSITE" id="PS51456"/>
    </source>
</evidence>